<dbReference type="Gene3D" id="1.25.40.20">
    <property type="entry name" value="Ankyrin repeat-containing domain"/>
    <property type="match status" value="3"/>
</dbReference>
<feature type="domain" description="SAM" evidence="13">
    <location>
        <begin position="399"/>
        <end position="462"/>
    </location>
</feature>
<dbReference type="AlphaFoldDB" id="A0A672S8W7"/>
<evidence type="ECO:0000256" key="7">
    <source>
        <dbReference type="ARBA" id="ARBA00064417"/>
    </source>
</evidence>
<dbReference type="InterPro" id="IPR035497">
    <property type="entry name" value="Caskin1/2_SAM_1"/>
</dbReference>
<name>A0A672S8W7_SINGR</name>
<feature type="compositionally biased region" description="Polar residues" evidence="11">
    <location>
        <begin position="716"/>
        <end position="725"/>
    </location>
</feature>
<protein>
    <recommendedName>
        <fullName evidence="8">Caskin-2</fullName>
    </recommendedName>
</protein>
<evidence type="ECO:0000256" key="6">
    <source>
        <dbReference type="ARBA" id="ARBA00023043"/>
    </source>
</evidence>
<feature type="compositionally biased region" description="Polar residues" evidence="11">
    <location>
        <begin position="610"/>
        <end position="630"/>
    </location>
</feature>
<dbReference type="SMART" id="SM00248">
    <property type="entry name" value="ANK"/>
    <property type="match status" value="6"/>
</dbReference>
<feature type="compositionally biased region" description="Polar residues" evidence="11">
    <location>
        <begin position="996"/>
        <end position="1009"/>
    </location>
</feature>
<dbReference type="InterPro" id="IPR032232">
    <property type="entry name" value="Caskin1-CID"/>
</dbReference>
<evidence type="ECO:0000256" key="11">
    <source>
        <dbReference type="SAM" id="MobiDB-lite"/>
    </source>
</evidence>
<dbReference type="PROSITE" id="PS50297">
    <property type="entry name" value="ANK_REP_REGION"/>
    <property type="match status" value="5"/>
</dbReference>
<evidence type="ECO:0000256" key="2">
    <source>
        <dbReference type="ARBA" id="ARBA00022443"/>
    </source>
</evidence>
<dbReference type="CDD" id="cd12063">
    <property type="entry name" value="SH3_Caskin2"/>
    <property type="match status" value="1"/>
</dbReference>
<dbReference type="FunFam" id="1.25.40.20:FF:000042">
    <property type="entry name" value="caskin-2 isoform X2"/>
    <property type="match status" value="1"/>
</dbReference>
<feature type="repeat" description="ANK" evidence="9">
    <location>
        <begin position="98"/>
        <end position="130"/>
    </location>
</feature>
<feature type="region of interest" description="Disordered" evidence="11">
    <location>
        <begin position="695"/>
        <end position="848"/>
    </location>
</feature>
<dbReference type="PROSITE" id="PS50002">
    <property type="entry name" value="SH3"/>
    <property type="match status" value="1"/>
</dbReference>
<dbReference type="Pfam" id="PF16600">
    <property type="entry name" value="Caskin1-CID"/>
    <property type="match status" value="1"/>
</dbReference>
<dbReference type="InterPro" id="IPR033635">
    <property type="entry name" value="ANKS1/Caskin"/>
</dbReference>
<feature type="compositionally biased region" description="Polar residues" evidence="11">
    <location>
        <begin position="869"/>
        <end position="879"/>
    </location>
</feature>
<dbReference type="CDD" id="cd09497">
    <property type="entry name" value="SAM_caskin1_2_repeat1"/>
    <property type="match status" value="1"/>
</dbReference>
<dbReference type="PANTHER" id="PTHR24174">
    <property type="entry name" value="ANKYRIN REPEAT AND STERILE ALPHA MOTIF DOMAIN-CONTAINING PROTEIN 1"/>
    <property type="match status" value="1"/>
</dbReference>
<feature type="compositionally biased region" description="Polar residues" evidence="11">
    <location>
        <begin position="788"/>
        <end position="797"/>
    </location>
</feature>
<feature type="region of interest" description="Disordered" evidence="11">
    <location>
        <begin position="861"/>
        <end position="1009"/>
    </location>
</feature>
<keyword evidence="2 10" id="KW-0728">SH3 domain</keyword>
<dbReference type="InterPro" id="IPR035499">
    <property type="entry name" value="Caskin2_SH3"/>
</dbReference>
<dbReference type="PRINTS" id="PR01415">
    <property type="entry name" value="ANKYRIN"/>
</dbReference>
<feature type="repeat" description="ANK" evidence="9">
    <location>
        <begin position="172"/>
        <end position="204"/>
    </location>
</feature>
<dbReference type="Pfam" id="PF13637">
    <property type="entry name" value="Ank_4"/>
    <property type="match status" value="1"/>
</dbReference>
<evidence type="ECO:0000256" key="5">
    <source>
        <dbReference type="ARBA" id="ARBA00022737"/>
    </source>
</evidence>
<dbReference type="SUPFAM" id="SSF48403">
    <property type="entry name" value="Ankyrin repeat"/>
    <property type="match status" value="1"/>
</dbReference>
<evidence type="ECO:0000259" key="12">
    <source>
        <dbReference type="PROSITE" id="PS50002"/>
    </source>
</evidence>
<keyword evidence="3" id="KW-0963">Cytoplasm</keyword>
<dbReference type="GO" id="GO:0005737">
    <property type="term" value="C:cytoplasm"/>
    <property type="evidence" value="ECO:0007669"/>
    <property type="project" value="UniProtKB-SubCell"/>
</dbReference>
<proteinExistence type="predicted"/>
<feature type="repeat" description="ANK" evidence="9">
    <location>
        <begin position="204"/>
        <end position="236"/>
    </location>
</feature>
<feature type="compositionally biased region" description="Polar residues" evidence="11">
    <location>
        <begin position="644"/>
        <end position="656"/>
    </location>
</feature>
<dbReference type="InterPro" id="IPR036028">
    <property type="entry name" value="SH3-like_dom_sf"/>
</dbReference>
<feature type="compositionally biased region" description="Basic and acidic residues" evidence="11">
    <location>
        <begin position="977"/>
        <end position="995"/>
    </location>
</feature>
<dbReference type="PANTHER" id="PTHR24174:SF18">
    <property type="entry name" value="CASKIN-2"/>
    <property type="match status" value="1"/>
</dbReference>
<dbReference type="InterPro" id="IPR001452">
    <property type="entry name" value="SH3_domain"/>
</dbReference>
<dbReference type="Proteomes" id="UP000472262">
    <property type="component" value="Unassembled WGS sequence"/>
</dbReference>
<keyword evidence="15" id="KW-1185">Reference proteome</keyword>
<feature type="compositionally biased region" description="Polar residues" evidence="11">
    <location>
        <begin position="356"/>
        <end position="379"/>
    </location>
</feature>
<evidence type="ECO:0000313" key="14">
    <source>
        <dbReference type="Ensembl" id="ENSSGRP00000098132.1"/>
    </source>
</evidence>
<feature type="compositionally biased region" description="Low complexity" evidence="11">
    <location>
        <begin position="815"/>
        <end position="837"/>
    </location>
</feature>
<dbReference type="CDD" id="cd09498">
    <property type="entry name" value="SAM_caskin1_2_repeat2"/>
    <property type="match status" value="1"/>
</dbReference>
<dbReference type="Pfam" id="PF12796">
    <property type="entry name" value="Ank_2"/>
    <property type="match status" value="2"/>
</dbReference>
<organism evidence="14 15">
    <name type="scientific">Sinocyclocheilus grahami</name>
    <name type="common">Dianchi golden-line fish</name>
    <name type="synonym">Barbus grahami</name>
    <dbReference type="NCBI Taxonomy" id="75366"/>
    <lineage>
        <taxon>Eukaryota</taxon>
        <taxon>Metazoa</taxon>
        <taxon>Chordata</taxon>
        <taxon>Craniata</taxon>
        <taxon>Vertebrata</taxon>
        <taxon>Euteleostomi</taxon>
        <taxon>Actinopterygii</taxon>
        <taxon>Neopterygii</taxon>
        <taxon>Teleostei</taxon>
        <taxon>Ostariophysi</taxon>
        <taxon>Cypriniformes</taxon>
        <taxon>Cyprinidae</taxon>
        <taxon>Cyprininae</taxon>
        <taxon>Sinocyclocheilus</taxon>
    </lineage>
</organism>
<dbReference type="FunFam" id="1.10.150.50:FF:000032">
    <property type="entry name" value="caskin-1 isoform X1"/>
    <property type="match status" value="1"/>
</dbReference>
<dbReference type="InterPro" id="IPR013761">
    <property type="entry name" value="SAM/pointed_sf"/>
</dbReference>
<dbReference type="SUPFAM" id="SSF50044">
    <property type="entry name" value="SH3-domain"/>
    <property type="match status" value="1"/>
</dbReference>
<feature type="domain" description="SH3" evidence="12">
    <location>
        <begin position="265"/>
        <end position="331"/>
    </location>
</feature>
<keyword evidence="4" id="KW-0597">Phosphoprotein</keyword>
<evidence type="ECO:0000313" key="15">
    <source>
        <dbReference type="Proteomes" id="UP000472262"/>
    </source>
</evidence>
<keyword evidence="6 9" id="KW-0040">ANK repeat</keyword>
<dbReference type="SMART" id="SM00454">
    <property type="entry name" value="SAM"/>
    <property type="match status" value="2"/>
</dbReference>
<evidence type="ECO:0000256" key="10">
    <source>
        <dbReference type="PROSITE-ProRule" id="PRU00192"/>
    </source>
</evidence>
<dbReference type="Gene3D" id="1.10.150.50">
    <property type="entry name" value="Transcription Factor, Ets-1"/>
    <property type="match status" value="2"/>
</dbReference>
<dbReference type="SUPFAM" id="SSF47769">
    <property type="entry name" value="SAM/Pointed domain"/>
    <property type="match status" value="2"/>
</dbReference>
<dbReference type="Gene3D" id="2.30.30.40">
    <property type="entry name" value="SH3 Domains"/>
    <property type="match status" value="1"/>
</dbReference>
<dbReference type="Pfam" id="PF07653">
    <property type="entry name" value="SH3_2"/>
    <property type="match status" value="1"/>
</dbReference>
<evidence type="ECO:0000256" key="8">
    <source>
        <dbReference type="ARBA" id="ARBA00073385"/>
    </source>
</evidence>
<dbReference type="PROSITE" id="PS50088">
    <property type="entry name" value="ANK_REPEAT"/>
    <property type="match status" value="5"/>
</dbReference>
<dbReference type="Ensembl" id="ENSSGRT00000104403.1">
    <property type="protein sequence ID" value="ENSSGRP00000098132.1"/>
    <property type="gene ID" value="ENSSGRG00000048913.1"/>
</dbReference>
<feature type="repeat" description="ANK" evidence="9">
    <location>
        <begin position="65"/>
        <end position="97"/>
    </location>
</feature>
<dbReference type="Pfam" id="PF00536">
    <property type="entry name" value="SAM_1"/>
    <property type="match status" value="2"/>
</dbReference>
<dbReference type="InterPro" id="IPR035498">
    <property type="entry name" value="Caskin1/2_SAM_2"/>
</dbReference>
<dbReference type="SMART" id="SM00326">
    <property type="entry name" value="SH3"/>
    <property type="match status" value="1"/>
</dbReference>
<feature type="region of interest" description="Disordered" evidence="11">
    <location>
        <begin position="557"/>
        <end position="577"/>
    </location>
</feature>
<evidence type="ECO:0000256" key="1">
    <source>
        <dbReference type="ARBA" id="ARBA00004496"/>
    </source>
</evidence>
<feature type="domain" description="SAM" evidence="13">
    <location>
        <begin position="468"/>
        <end position="532"/>
    </location>
</feature>
<dbReference type="FunFam" id="2.30.30.40:FF:000062">
    <property type="entry name" value="caskin-2 isoform X1"/>
    <property type="match status" value="1"/>
</dbReference>
<evidence type="ECO:0000256" key="9">
    <source>
        <dbReference type="PROSITE-ProRule" id="PRU00023"/>
    </source>
</evidence>
<feature type="region of interest" description="Disordered" evidence="11">
    <location>
        <begin position="610"/>
        <end position="676"/>
    </location>
</feature>
<feature type="compositionally biased region" description="Low complexity" evidence="11">
    <location>
        <begin position="339"/>
        <end position="355"/>
    </location>
</feature>
<dbReference type="InterPro" id="IPR002110">
    <property type="entry name" value="Ankyrin_rpt"/>
</dbReference>
<dbReference type="FunFam" id="1.25.40.20:FF:000053">
    <property type="entry name" value="caskin-2 isoform X1"/>
    <property type="match status" value="1"/>
</dbReference>
<accession>A0A672S8W7</accession>
<feature type="region of interest" description="Disordered" evidence="11">
    <location>
        <begin position="1032"/>
        <end position="1075"/>
    </location>
</feature>
<comment type="subunit">
    <text evidence="7">May not bind CASK.</text>
</comment>
<reference evidence="14" key="2">
    <citation type="submission" date="2025-09" db="UniProtKB">
        <authorList>
            <consortium name="Ensembl"/>
        </authorList>
    </citation>
    <scope>IDENTIFICATION</scope>
</reference>
<feature type="compositionally biased region" description="Basic and acidic residues" evidence="11">
    <location>
        <begin position="898"/>
        <end position="918"/>
    </location>
</feature>
<keyword evidence="5" id="KW-0677">Repeat</keyword>
<feature type="region of interest" description="Disordered" evidence="11">
    <location>
        <begin position="332"/>
        <end position="379"/>
    </location>
</feature>
<evidence type="ECO:0000259" key="13">
    <source>
        <dbReference type="PROSITE" id="PS50105"/>
    </source>
</evidence>
<evidence type="ECO:0000256" key="4">
    <source>
        <dbReference type="ARBA" id="ARBA00022553"/>
    </source>
</evidence>
<reference evidence="14" key="1">
    <citation type="submission" date="2025-08" db="UniProtKB">
        <authorList>
            <consortium name="Ensembl"/>
        </authorList>
    </citation>
    <scope>IDENTIFICATION</scope>
</reference>
<feature type="compositionally biased region" description="Acidic residues" evidence="11">
    <location>
        <begin position="749"/>
        <end position="759"/>
    </location>
</feature>
<feature type="compositionally biased region" description="Low complexity" evidence="11">
    <location>
        <begin position="919"/>
        <end position="930"/>
    </location>
</feature>
<dbReference type="FunFam" id="1.10.150.50:FF:000028">
    <property type="entry name" value="caskin-2 isoform X2"/>
    <property type="match status" value="1"/>
</dbReference>
<dbReference type="PROSITE" id="PS50105">
    <property type="entry name" value="SAM_DOMAIN"/>
    <property type="match status" value="2"/>
</dbReference>
<feature type="compositionally biased region" description="Low complexity" evidence="11">
    <location>
        <begin position="695"/>
        <end position="705"/>
    </location>
</feature>
<comment type="subcellular location">
    <subcellularLocation>
        <location evidence="1">Cytoplasm</location>
    </subcellularLocation>
</comment>
<evidence type="ECO:0000256" key="3">
    <source>
        <dbReference type="ARBA" id="ARBA00022490"/>
    </source>
</evidence>
<dbReference type="InterPro" id="IPR001660">
    <property type="entry name" value="SAM"/>
</dbReference>
<feature type="compositionally biased region" description="Basic and acidic residues" evidence="11">
    <location>
        <begin position="658"/>
        <end position="671"/>
    </location>
</feature>
<dbReference type="InterPro" id="IPR036770">
    <property type="entry name" value="Ankyrin_rpt-contain_sf"/>
</dbReference>
<feature type="repeat" description="ANK" evidence="9">
    <location>
        <begin position="32"/>
        <end position="64"/>
    </location>
</feature>
<feature type="compositionally biased region" description="Pro residues" evidence="11">
    <location>
        <begin position="1038"/>
        <end position="1050"/>
    </location>
</feature>
<sequence length="1075" mass="116287">MGKEQDLLQAVKNGDLATTQKLLAKVKASKSSEFSALHHAALTGTTELLSLLLEAQAVVDIKDSNGMRPLHYAAWQGKADSVLMLLRSGAAVNNASHDGQIPLHLAAQYGHYEVSEMLLQHQSNPCILNKAKKTPLDLACEFGRVKVAQLLLSSNMVASLLEGDRKDGSDSNCNTPLHLAARNGHKDVIRLLLKAGIDINRTTKAGTALHEAALYGKTEVVRLLLDNGIDVNIRNTYNQTALDIVNQFTACHASKDIKQLLREATGVLQVRALKDFWNLHDPTALTIRAGDVITVIEQHVDGRWKGHIHDTQRGTDRIGYFPPSIVEVISRRSAGDRNSVGSTGSVGSTRSAGSGQSTESNSAPNGPQQHTTSPDTSKVTIQQGFSQQFVRPQQLLEGKDAEAIYQWLSEFQLEQYTANFLNAGYDVPTISRMTPEDLTAIGVTKPGHRKKISLEIGNLSIPEWLPEYIPQDLGEWLSAIGLPQYNKKLSENGYDSINIVRDLTWEDLQEIGITKLGHQKKMMLAVKRLCDIHKAIMQAESGQSTLRRKTPTALDLVTIEPPPESGDLPSPHTPKMMTFQDSELSTELQSAMSSHYSGCQDGLAIKNAVGMSSSQESIDTRSRGSGRSQEPPSTPSSTSAATPYSLSRESLTSPDSSPAKERNIPEGRDQVSRPQLPQQLPFSASAGFKYPAVPAKPKLSSAPSPQGSPVHKTLNYPRSQYNSATLDRHTSSVTKKRTQSLSRYALSDGEPDEDDDDEAAQLASMAMPSYATLSRKPTRGQLARLQSAHEQSASRSHSFAIRARRKGPPPPPPKRLSSVSSSSTSVETVSDTPVSPSGGVENGRPGTVKSIAAALETVLPAPTVELLQETPTAVSSTNEGSRRRPLSQTESTPVFAKADTDRAVKSDSEEEDGRKDSGLESSSSPQNSSSECIPFAEEGNLTIKQRPKVGGPLKAETTSESPEKAKPAKTPEVPEFNLKESDTVKRRQKPKEKEQSNTASDSSPDGTLVLETQDTVKLRISETDMSLPCVELPAKPVKAPPPLAPKPPSPLNSTRHASKPDPAPVTGTAYKYTAY</sequence>
<dbReference type="Pfam" id="PF16907">
    <property type="entry name" value="Caskin-Pro-rich"/>
    <property type="match status" value="1"/>
</dbReference>